<dbReference type="Pfam" id="PF00535">
    <property type="entry name" value="Glycos_transf_2"/>
    <property type="match status" value="1"/>
</dbReference>
<gene>
    <name evidence="4" type="ORF">BW732_01865</name>
</gene>
<evidence type="ECO:0000256" key="1">
    <source>
        <dbReference type="ARBA" id="ARBA00022676"/>
    </source>
</evidence>
<dbReference type="RefSeq" id="WP_077275192.1">
    <property type="nucleotide sequence ID" value="NZ_CP019609.1"/>
</dbReference>
<evidence type="ECO:0000313" key="4">
    <source>
        <dbReference type="EMBL" id="AQP53095.1"/>
    </source>
</evidence>
<dbReference type="PANTHER" id="PTHR22916:SF51">
    <property type="entry name" value="GLYCOSYLTRANSFERASE EPSH-RELATED"/>
    <property type="match status" value="1"/>
</dbReference>
<dbReference type="EMBL" id="CP019609">
    <property type="protein sequence ID" value="AQP53095.1"/>
    <property type="molecule type" value="Genomic_DNA"/>
</dbReference>
<dbReference type="SUPFAM" id="SSF53448">
    <property type="entry name" value="Nucleotide-diphospho-sugar transferases"/>
    <property type="match status" value="1"/>
</dbReference>
<dbReference type="PANTHER" id="PTHR22916">
    <property type="entry name" value="GLYCOSYLTRANSFERASE"/>
    <property type="match status" value="1"/>
</dbReference>
<dbReference type="KEGG" id="vpi:BW732_01865"/>
<dbReference type="STRING" id="633807.BW732_01865"/>
<evidence type="ECO:0000313" key="5">
    <source>
        <dbReference type="Proteomes" id="UP000188246"/>
    </source>
</evidence>
<dbReference type="CDD" id="cd00761">
    <property type="entry name" value="Glyco_tranf_GTA_type"/>
    <property type="match status" value="1"/>
</dbReference>
<name>A0A1Q2D4A0_9ENTE</name>
<dbReference type="AlphaFoldDB" id="A0A1Q2D4A0"/>
<feature type="domain" description="Glycosyltransferase 2-like" evidence="3">
    <location>
        <begin position="5"/>
        <end position="134"/>
    </location>
</feature>
<organism evidence="4 5">
    <name type="scientific">Vagococcus penaei</name>
    <dbReference type="NCBI Taxonomy" id="633807"/>
    <lineage>
        <taxon>Bacteria</taxon>
        <taxon>Bacillati</taxon>
        <taxon>Bacillota</taxon>
        <taxon>Bacilli</taxon>
        <taxon>Lactobacillales</taxon>
        <taxon>Enterococcaceae</taxon>
        <taxon>Vagococcus</taxon>
    </lineage>
</organism>
<keyword evidence="1" id="KW-0328">Glycosyltransferase</keyword>
<accession>A0A1Q2D4A0</accession>
<dbReference type="Gene3D" id="3.90.550.10">
    <property type="entry name" value="Spore Coat Polysaccharide Biosynthesis Protein SpsA, Chain A"/>
    <property type="match status" value="1"/>
</dbReference>
<evidence type="ECO:0000259" key="3">
    <source>
        <dbReference type="Pfam" id="PF00535"/>
    </source>
</evidence>
<sequence length="312" mass="37029">MEKITVVIPMFNSENTIIRTLSSLENQTLSKKLFKVIVVNDGSVDNSEKVVKEYKKTTNLNLYLFNKLNGGVSSARNFGIKKVDTEYLSFLDADDEYNCETLDKYYKNSYNNDLLIGNIKVFNQKNQQISNENPKILFSKVTNKVDQFEYLRELKLFNNINNKLYTVILIKKYNLLFNEKLEVGEDFLFNLQYFSATNKIHYIEYNVLNYYTADSFLTTKIRKNEFYNRKIPLEHLNNFYTNYGVKKDLSIYFLKIFYSDIYNSYRHDGNIISRINELLNDEKIKQISQDFKPKGLQERILYYPVKTKKIFL</sequence>
<evidence type="ECO:0000256" key="2">
    <source>
        <dbReference type="ARBA" id="ARBA00022679"/>
    </source>
</evidence>
<dbReference type="GO" id="GO:0016757">
    <property type="term" value="F:glycosyltransferase activity"/>
    <property type="evidence" value="ECO:0007669"/>
    <property type="project" value="UniProtKB-KW"/>
</dbReference>
<dbReference type="Proteomes" id="UP000188246">
    <property type="component" value="Chromosome"/>
</dbReference>
<protein>
    <recommendedName>
        <fullName evidence="3">Glycosyltransferase 2-like domain-containing protein</fullName>
    </recommendedName>
</protein>
<proteinExistence type="predicted"/>
<reference evidence="4 5" key="1">
    <citation type="journal article" date="2010" name="Int. J. Syst. Evol. Microbiol.">
        <title>Vagococcus penaei sp. nov., isolated from spoilage microbiota of cooked shrimp (Penaeus vannamei).</title>
        <authorList>
            <person name="Jaffres E."/>
            <person name="Prevost H."/>
            <person name="Rossero A."/>
            <person name="Joffraud J.J."/>
            <person name="Dousset X."/>
        </authorList>
    </citation>
    <scope>NUCLEOTIDE SEQUENCE [LARGE SCALE GENOMIC DNA]</scope>
    <source>
        <strain evidence="4 5">CD276</strain>
    </source>
</reference>
<keyword evidence="2" id="KW-0808">Transferase</keyword>
<dbReference type="InterPro" id="IPR029044">
    <property type="entry name" value="Nucleotide-diphossugar_trans"/>
</dbReference>
<dbReference type="InterPro" id="IPR001173">
    <property type="entry name" value="Glyco_trans_2-like"/>
</dbReference>
<keyword evidence="5" id="KW-1185">Reference proteome</keyword>